<evidence type="ECO:0000313" key="2">
    <source>
        <dbReference type="Proteomes" id="UP000776700"/>
    </source>
</evidence>
<dbReference type="Proteomes" id="UP000776700">
    <property type="component" value="Unassembled WGS sequence"/>
</dbReference>
<name>A0A921N1T3_9FIRM</name>
<organism evidence="1 2">
    <name type="scientific">Romboutsia timonensis</name>
    <dbReference type="NCBI Taxonomy" id="1776391"/>
    <lineage>
        <taxon>Bacteria</taxon>
        <taxon>Bacillati</taxon>
        <taxon>Bacillota</taxon>
        <taxon>Clostridia</taxon>
        <taxon>Peptostreptococcales</taxon>
        <taxon>Peptostreptococcaceae</taxon>
        <taxon>Romboutsia</taxon>
    </lineage>
</organism>
<proteinExistence type="predicted"/>
<accession>A0A921N1T3</accession>
<comment type="caution">
    <text evidence="1">The sequence shown here is derived from an EMBL/GenBank/DDBJ whole genome shotgun (WGS) entry which is preliminary data.</text>
</comment>
<gene>
    <name evidence="1" type="ORF">K8V90_06815</name>
</gene>
<sequence length="146" mass="17501">MNIKVEKWEFDGERSYKILELTKCCDKITKSEVVALRDEYENGDDSDYSVKLIEDQEAVLSGDDAWYSYERINFCPFCGEKIDIEIVNTIDKTEEYLELKQDRSELWEKCRKTDSKKKESQLREQIYELDKKINEMHVNDNFKEEE</sequence>
<protein>
    <submittedName>
        <fullName evidence="1">Uncharacterized protein</fullName>
    </submittedName>
</protein>
<dbReference type="AlphaFoldDB" id="A0A921N1T3"/>
<dbReference type="EMBL" id="DYUB01000213">
    <property type="protein sequence ID" value="HJG96794.1"/>
    <property type="molecule type" value="Genomic_DNA"/>
</dbReference>
<reference evidence="1" key="1">
    <citation type="journal article" date="2021" name="PeerJ">
        <title>Extensive microbial diversity within the chicken gut microbiome revealed by metagenomics and culture.</title>
        <authorList>
            <person name="Gilroy R."/>
            <person name="Ravi A."/>
            <person name="Getino M."/>
            <person name="Pursley I."/>
            <person name="Horton D.L."/>
            <person name="Alikhan N.F."/>
            <person name="Baker D."/>
            <person name="Gharbi K."/>
            <person name="Hall N."/>
            <person name="Watson M."/>
            <person name="Adriaenssens E.M."/>
            <person name="Foster-Nyarko E."/>
            <person name="Jarju S."/>
            <person name="Secka A."/>
            <person name="Antonio M."/>
            <person name="Oren A."/>
            <person name="Chaudhuri R.R."/>
            <person name="La Ragione R."/>
            <person name="Hildebrand F."/>
            <person name="Pallen M.J."/>
        </authorList>
    </citation>
    <scope>NUCLEOTIDE SEQUENCE</scope>
    <source>
        <strain evidence="1">1277</strain>
    </source>
</reference>
<evidence type="ECO:0000313" key="1">
    <source>
        <dbReference type="EMBL" id="HJG96794.1"/>
    </source>
</evidence>
<reference evidence="1" key="2">
    <citation type="submission" date="2021-09" db="EMBL/GenBank/DDBJ databases">
        <authorList>
            <person name="Gilroy R."/>
        </authorList>
    </citation>
    <scope>NUCLEOTIDE SEQUENCE</scope>
    <source>
        <strain evidence="1">1277</strain>
    </source>
</reference>